<evidence type="ECO:0000313" key="3">
    <source>
        <dbReference type="EMBL" id="BDS07591.1"/>
    </source>
</evidence>
<proteinExistence type="predicted"/>
<protein>
    <recommendedName>
        <fullName evidence="2">Ice-binding protein C-terminal domain-containing protein</fullName>
    </recommendedName>
</protein>
<feature type="domain" description="Ice-binding protein C-terminal" evidence="2">
    <location>
        <begin position="212"/>
        <end position="234"/>
    </location>
</feature>
<dbReference type="Pfam" id="PF07589">
    <property type="entry name" value="PEP-CTERM"/>
    <property type="match status" value="1"/>
</dbReference>
<dbReference type="NCBIfam" id="TIGR02595">
    <property type="entry name" value="PEP_CTERM"/>
    <property type="match status" value="1"/>
</dbReference>
<evidence type="ECO:0000259" key="2">
    <source>
        <dbReference type="Pfam" id="PF07589"/>
    </source>
</evidence>
<name>A0AAT9FNV0_9BACT</name>
<dbReference type="InterPro" id="IPR013424">
    <property type="entry name" value="Ice-binding_C"/>
</dbReference>
<dbReference type="AlphaFoldDB" id="A0AAT9FNV0"/>
<evidence type="ECO:0000256" key="1">
    <source>
        <dbReference type="SAM" id="SignalP"/>
    </source>
</evidence>
<keyword evidence="1" id="KW-0732">Signal</keyword>
<dbReference type="EMBL" id="AP026866">
    <property type="protein sequence ID" value="BDS07591.1"/>
    <property type="molecule type" value="Genomic_DNA"/>
</dbReference>
<feature type="chain" id="PRO_5043983688" description="Ice-binding protein C-terminal domain-containing protein" evidence="1">
    <location>
        <begin position="23"/>
        <end position="235"/>
    </location>
</feature>
<gene>
    <name evidence="3" type="ORF">NT6N_26310</name>
</gene>
<feature type="signal peptide" evidence="1">
    <location>
        <begin position="1"/>
        <end position="22"/>
    </location>
</feature>
<accession>A0AAT9FNV0</accession>
<dbReference type="KEGG" id="osu:NT6N_26310"/>
<reference evidence="3" key="1">
    <citation type="submission" date="2024-07" db="EMBL/GenBank/DDBJ databases">
        <title>Complete genome sequence of Verrucomicrobiaceae bacterium NT6N.</title>
        <authorList>
            <person name="Huang C."/>
            <person name="Takami H."/>
            <person name="Hamasaki K."/>
        </authorList>
    </citation>
    <scope>NUCLEOTIDE SEQUENCE</scope>
    <source>
        <strain evidence="3">NT6N</strain>
    </source>
</reference>
<sequence>MKPHTFLSLPILAMAMTATSQAAIVLATDFTGVDRTTTPTATNITWSPQLNLTIDTPDLTIISEYGTGSPAIRTDNNANRIGVNYNVETGGGRSWSTFFTITTTTVLDLTSFNVAYHAISGGGDDQVSATKNGDFTFTLYSGAGTGGAQLFTETKDNLAETSPALGAVADYDLSGLSNLSAGTYTIKLQVEAGSEALGNNWAMDNIELNADAVPEPSSTALLGLGGIALILRRRK</sequence>
<organism evidence="3">
    <name type="scientific">Oceaniferula spumae</name>
    <dbReference type="NCBI Taxonomy" id="2979115"/>
    <lineage>
        <taxon>Bacteria</taxon>
        <taxon>Pseudomonadati</taxon>
        <taxon>Verrucomicrobiota</taxon>
        <taxon>Verrucomicrobiia</taxon>
        <taxon>Verrucomicrobiales</taxon>
        <taxon>Verrucomicrobiaceae</taxon>
        <taxon>Oceaniferula</taxon>
    </lineage>
</organism>